<evidence type="ECO:0000256" key="1">
    <source>
        <dbReference type="SAM" id="MobiDB-lite"/>
    </source>
</evidence>
<sequence length="71" mass="8087">MDSVRSFFANANKENNLGNQQNGASGRWATWNRNMQSPACPGSVNASMRDVNRGDVKPKDKDNYFYIMWRA</sequence>
<accession>B4J8X7</accession>
<proteinExistence type="predicted"/>
<dbReference type="OMA" id="GRWATWN"/>
<organism evidence="3">
    <name type="scientific">Drosophila grimshawi</name>
    <name type="common">Hawaiian fruit fly</name>
    <name type="synonym">Idiomyia grimshawi</name>
    <dbReference type="NCBI Taxonomy" id="7222"/>
    <lineage>
        <taxon>Eukaryota</taxon>
        <taxon>Metazoa</taxon>
        <taxon>Ecdysozoa</taxon>
        <taxon>Arthropoda</taxon>
        <taxon>Hexapoda</taxon>
        <taxon>Insecta</taxon>
        <taxon>Pterygota</taxon>
        <taxon>Neoptera</taxon>
        <taxon>Endopterygota</taxon>
        <taxon>Diptera</taxon>
        <taxon>Brachycera</taxon>
        <taxon>Muscomorpha</taxon>
        <taxon>Ephydroidea</taxon>
        <taxon>Drosophilidae</taxon>
        <taxon>Drosophila</taxon>
        <taxon>Hawaiian Drosophila</taxon>
    </lineage>
</organism>
<protein>
    <submittedName>
        <fullName evidence="2">GH20519</fullName>
    </submittedName>
</protein>
<dbReference type="InParanoid" id="B4J8X7"/>
<dbReference type="eggNOG" id="ENOG502T9A9">
    <property type="taxonomic scope" value="Eukaryota"/>
</dbReference>
<evidence type="ECO:0000313" key="2">
    <source>
        <dbReference type="EMBL" id="EDW01326.1"/>
    </source>
</evidence>
<name>B4J8X7_DROGR</name>
<evidence type="ECO:0000313" key="3">
    <source>
        <dbReference type="Proteomes" id="UP000001070"/>
    </source>
</evidence>
<gene>
    <name evidence="2" type="primary">Dgri\GH20519</name>
    <name evidence="2" type="ORF">Dgri_GH20519</name>
</gene>
<dbReference type="Proteomes" id="UP000001070">
    <property type="component" value="Unassembled WGS sequence"/>
</dbReference>
<dbReference type="HOGENOM" id="CLU_2592244_0_0_1"/>
<dbReference type="AlphaFoldDB" id="B4J8X7"/>
<keyword evidence="3" id="KW-1185">Reference proteome</keyword>
<feature type="region of interest" description="Disordered" evidence="1">
    <location>
        <begin position="1"/>
        <end position="25"/>
    </location>
</feature>
<reference evidence="2 3" key="1">
    <citation type="journal article" date="2007" name="Nature">
        <title>Evolution of genes and genomes on the Drosophila phylogeny.</title>
        <authorList>
            <consortium name="Drosophila 12 Genomes Consortium"/>
            <person name="Clark A.G."/>
            <person name="Eisen M.B."/>
            <person name="Smith D.R."/>
            <person name="Bergman C.M."/>
            <person name="Oliver B."/>
            <person name="Markow T.A."/>
            <person name="Kaufman T.C."/>
            <person name="Kellis M."/>
            <person name="Gelbart W."/>
            <person name="Iyer V.N."/>
            <person name="Pollard D.A."/>
            <person name="Sackton T.B."/>
            <person name="Larracuente A.M."/>
            <person name="Singh N.D."/>
            <person name="Abad J.P."/>
            <person name="Abt D.N."/>
            <person name="Adryan B."/>
            <person name="Aguade M."/>
            <person name="Akashi H."/>
            <person name="Anderson W.W."/>
            <person name="Aquadro C.F."/>
            <person name="Ardell D.H."/>
            <person name="Arguello R."/>
            <person name="Artieri C.G."/>
            <person name="Barbash D.A."/>
            <person name="Barker D."/>
            <person name="Barsanti P."/>
            <person name="Batterham P."/>
            <person name="Batzoglou S."/>
            <person name="Begun D."/>
            <person name="Bhutkar A."/>
            <person name="Blanco E."/>
            <person name="Bosak S.A."/>
            <person name="Bradley R.K."/>
            <person name="Brand A.D."/>
            <person name="Brent M.R."/>
            <person name="Brooks A.N."/>
            <person name="Brown R.H."/>
            <person name="Butlin R.K."/>
            <person name="Caggese C."/>
            <person name="Calvi B.R."/>
            <person name="Bernardo de Carvalho A."/>
            <person name="Caspi A."/>
            <person name="Castrezana S."/>
            <person name="Celniker S.E."/>
            <person name="Chang J.L."/>
            <person name="Chapple C."/>
            <person name="Chatterji S."/>
            <person name="Chinwalla A."/>
            <person name="Civetta A."/>
            <person name="Clifton S.W."/>
            <person name="Comeron J.M."/>
            <person name="Costello J.C."/>
            <person name="Coyne J.A."/>
            <person name="Daub J."/>
            <person name="David R.G."/>
            <person name="Delcher A.L."/>
            <person name="Delehaunty K."/>
            <person name="Do C.B."/>
            <person name="Ebling H."/>
            <person name="Edwards K."/>
            <person name="Eickbush T."/>
            <person name="Evans J.D."/>
            <person name="Filipski A."/>
            <person name="Findeiss S."/>
            <person name="Freyhult E."/>
            <person name="Fulton L."/>
            <person name="Fulton R."/>
            <person name="Garcia A.C."/>
            <person name="Gardiner A."/>
            <person name="Garfield D.A."/>
            <person name="Garvin B.E."/>
            <person name="Gibson G."/>
            <person name="Gilbert D."/>
            <person name="Gnerre S."/>
            <person name="Godfrey J."/>
            <person name="Good R."/>
            <person name="Gotea V."/>
            <person name="Gravely B."/>
            <person name="Greenberg A.J."/>
            <person name="Griffiths-Jones S."/>
            <person name="Gross S."/>
            <person name="Guigo R."/>
            <person name="Gustafson E.A."/>
            <person name="Haerty W."/>
            <person name="Hahn M.W."/>
            <person name="Halligan D.L."/>
            <person name="Halpern A.L."/>
            <person name="Halter G.M."/>
            <person name="Han M.V."/>
            <person name="Heger A."/>
            <person name="Hillier L."/>
            <person name="Hinrichs A.S."/>
            <person name="Holmes I."/>
            <person name="Hoskins R.A."/>
            <person name="Hubisz M.J."/>
            <person name="Hultmark D."/>
            <person name="Huntley M.A."/>
            <person name="Jaffe D.B."/>
            <person name="Jagadeeshan S."/>
            <person name="Jeck W.R."/>
            <person name="Johnson J."/>
            <person name="Jones C.D."/>
            <person name="Jordan W.C."/>
            <person name="Karpen G.H."/>
            <person name="Kataoka E."/>
            <person name="Keightley P.D."/>
            <person name="Kheradpour P."/>
            <person name="Kirkness E.F."/>
            <person name="Koerich L.B."/>
            <person name="Kristiansen K."/>
            <person name="Kudrna D."/>
            <person name="Kulathinal R.J."/>
            <person name="Kumar S."/>
            <person name="Kwok R."/>
            <person name="Lander E."/>
            <person name="Langley C.H."/>
            <person name="Lapoint R."/>
            <person name="Lazzaro B.P."/>
            <person name="Lee S.J."/>
            <person name="Levesque L."/>
            <person name="Li R."/>
            <person name="Lin C.F."/>
            <person name="Lin M.F."/>
            <person name="Lindblad-Toh K."/>
            <person name="Llopart A."/>
            <person name="Long M."/>
            <person name="Low L."/>
            <person name="Lozovsky E."/>
            <person name="Lu J."/>
            <person name="Luo M."/>
            <person name="Machado C.A."/>
            <person name="Makalowski W."/>
            <person name="Marzo M."/>
            <person name="Matsuda M."/>
            <person name="Matzkin L."/>
            <person name="McAllister B."/>
            <person name="McBride C.S."/>
            <person name="McKernan B."/>
            <person name="McKernan K."/>
            <person name="Mendez-Lago M."/>
            <person name="Minx P."/>
            <person name="Mollenhauer M.U."/>
            <person name="Montooth K."/>
            <person name="Mount S.M."/>
            <person name="Mu X."/>
            <person name="Myers E."/>
            <person name="Negre B."/>
            <person name="Newfeld S."/>
            <person name="Nielsen R."/>
            <person name="Noor M.A."/>
            <person name="O'Grady P."/>
            <person name="Pachter L."/>
            <person name="Papaceit M."/>
            <person name="Parisi M.J."/>
            <person name="Parisi M."/>
            <person name="Parts L."/>
            <person name="Pedersen J.S."/>
            <person name="Pesole G."/>
            <person name="Phillippy A.M."/>
            <person name="Ponting C.P."/>
            <person name="Pop M."/>
            <person name="Porcelli D."/>
            <person name="Powell J.R."/>
            <person name="Prohaska S."/>
            <person name="Pruitt K."/>
            <person name="Puig M."/>
            <person name="Quesneville H."/>
            <person name="Ram K.R."/>
            <person name="Rand D."/>
            <person name="Rasmussen M.D."/>
            <person name="Reed L.K."/>
            <person name="Reenan R."/>
            <person name="Reily A."/>
            <person name="Remington K.A."/>
            <person name="Rieger T.T."/>
            <person name="Ritchie M.G."/>
            <person name="Robin C."/>
            <person name="Rogers Y.H."/>
            <person name="Rohde C."/>
            <person name="Rozas J."/>
            <person name="Rubenfield M.J."/>
            <person name="Ruiz A."/>
            <person name="Russo S."/>
            <person name="Salzberg S.L."/>
            <person name="Sanchez-Gracia A."/>
            <person name="Saranga D.J."/>
            <person name="Sato H."/>
            <person name="Schaeffer S.W."/>
            <person name="Schatz M.C."/>
            <person name="Schlenke T."/>
            <person name="Schwartz R."/>
            <person name="Segarra C."/>
            <person name="Singh R.S."/>
            <person name="Sirot L."/>
            <person name="Sirota M."/>
            <person name="Sisneros N.B."/>
            <person name="Smith C.D."/>
            <person name="Smith T.F."/>
            <person name="Spieth J."/>
            <person name="Stage D.E."/>
            <person name="Stark A."/>
            <person name="Stephan W."/>
            <person name="Strausberg R.L."/>
            <person name="Strempel S."/>
            <person name="Sturgill D."/>
            <person name="Sutton G."/>
            <person name="Sutton G.G."/>
            <person name="Tao W."/>
            <person name="Teichmann S."/>
            <person name="Tobari Y.N."/>
            <person name="Tomimura Y."/>
            <person name="Tsolas J.M."/>
            <person name="Valente V.L."/>
            <person name="Venter E."/>
            <person name="Venter J.C."/>
            <person name="Vicario S."/>
            <person name="Vieira F.G."/>
            <person name="Vilella A.J."/>
            <person name="Villasante A."/>
            <person name="Walenz B."/>
            <person name="Wang J."/>
            <person name="Wasserman M."/>
            <person name="Watts T."/>
            <person name="Wilson D."/>
            <person name="Wilson R.K."/>
            <person name="Wing R.A."/>
            <person name="Wolfner M.F."/>
            <person name="Wong A."/>
            <person name="Wong G.K."/>
            <person name="Wu C.I."/>
            <person name="Wu G."/>
            <person name="Yamamoto D."/>
            <person name="Yang H.P."/>
            <person name="Yang S.P."/>
            <person name="Yorke J.A."/>
            <person name="Yoshida K."/>
            <person name="Zdobnov E."/>
            <person name="Zhang P."/>
            <person name="Zhang Y."/>
            <person name="Zimin A.V."/>
            <person name="Baldwin J."/>
            <person name="Abdouelleil A."/>
            <person name="Abdulkadir J."/>
            <person name="Abebe A."/>
            <person name="Abera B."/>
            <person name="Abreu J."/>
            <person name="Acer S.C."/>
            <person name="Aftuck L."/>
            <person name="Alexander A."/>
            <person name="An P."/>
            <person name="Anderson E."/>
            <person name="Anderson S."/>
            <person name="Arachi H."/>
            <person name="Azer M."/>
            <person name="Bachantsang P."/>
            <person name="Barry A."/>
            <person name="Bayul T."/>
            <person name="Berlin A."/>
            <person name="Bessette D."/>
            <person name="Bloom T."/>
            <person name="Blye J."/>
            <person name="Boguslavskiy L."/>
            <person name="Bonnet C."/>
            <person name="Boukhgalter B."/>
            <person name="Bourzgui I."/>
            <person name="Brown A."/>
            <person name="Cahill P."/>
            <person name="Channer S."/>
            <person name="Cheshatsang Y."/>
            <person name="Chuda L."/>
            <person name="Citroen M."/>
            <person name="Collymore A."/>
            <person name="Cooke P."/>
            <person name="Costello M."/>
            <person name="D'Aco K."/>
            <person name="Daza R."/>
            <person name="De Haan G."/>
            <person name="DeGray S."/>
            <person name="DeMaso C."/>
            <person name="Dhargay N."/>
            <person name="Dooley K."/>
            <person name="Dooley E."/>
            <person name="Doricent M."/>
            <person name="Dorje P."/>
            <person name="Dorjee K."/>
            <person name="Dupes A."/>
            <person name="Elong R."/>
            <person name="Falk J."/>
            <person name="Farina A."/>
            <person name="Faro S."/>
            <person name="Ferguson D."/>
            <person name="Fisher S."/>
            <person name="Foley C.D."/>
            <person name="Franke A."/>
            <person name="Friedrich D."/>
            <person name="Gadbois L."/>
            <person name="Gearin G."/>
            <person name="Gearin C.R."/>
            <person name="Giannoukos G."/>
            <person name="Goode T."/>
            <person name="Graham J."/>
            <person name="Grandbois E."/>
            <person name="Grewal S."/>
            <person name="Gyaltsen K."/>
            <person name="Hafez N."/>
            <person name="Hagos B."/>
            <person name="Hall J."/>
            <person name="Henson C."/>
            <person name="Hollinger A."/>
            <person name="Honan T."/>
            <person name="Huard M.D."/>
            <person name="Hughes L."/>
            <person name="Hurhula B."/>
            <person name="Husby M.E."/>
            <person name="Kamat A."/>
            <person name="Kanga B."/>
            <person name="Kashin S."/>
            <person name="Khazanovich D."/>
            <person name="Kisner P."/>
            <person name="Lance K."/>
            <person name="Lara M."/>
            <person name="Lee W."/>
            <person name="Lennon N."/>
            <person name="Letendre F."/>
            <person name="LeVine R."/>
            <person name="Lipovsky A."/>
            <person name="Liu X."/>
            <person name="Liu J."/>
            <person name="Liu S."/>
            <person name="Lokyitsang T."/>
            <person name="Lokyitsang Y."/>
            <person name="Lubonja R."/>
            <person name="Lui A."/>
            <person name="MacDonald P."/>
            <person name="Magnisalis V."/>
            <person name="Maru K."/>
            <person name="Matthews C."/>
            <person name="McCusker W."/>
            <person name="McDonough S."/>
            <person name="Mehta T."/>
            <person name="Meldrim J."/>
            <person name="Meneus L."/>
            <person name="Mihai O."/>
            <person name="Mihalev A."/>
            <person name="Mihova T."/>
            <person name="Mittelman R."/>
            <person name="Mlenga V."/>
            <person name="Montmayeur A."/>
            <person name="Mulrain L."/>
            <person name="Navidi A."/>
            <person name="Naylor J."/>
            <person name="Negash T."/>
            <person name="Nguyen T."/>
            <person name="Nguyen N."/>
            <person name="Nicol R."/>
            <person name="Norbu C."/>
            <person name="Norbu N."/>
            <person name="Novod N."/>
            <person name="O'Neill B."/>
            <person name="Osman S."/>
            <person name="Markiewicz E."/>
            <person name="Oyono O.L."/>
            <person name="Patti C."/>
            <person name="Phunkhang P."/>
            <person name="Pierre F."/>
            <person name="Priest M."/>
            <person name="Raghuraman S."/>
            <person name="Rege F."/>
            <person name="Reyes R."/>
            <person name="Rise C."/>
            <person name="Rogov P."/>
            <person name="Ross K."/>
            <person name="Ryan E."/>
            <person name="Settipalli S."/>
            <person name="Shea T."/>
            <person name="Sherpa N."/>
            <person name="Shi L."/>
            <person name="Shih D."/>
            <person name="Sparrow T."/>
            <person name="Spaulding J."/>
            <person name="Stalker J."/>
            <person name="Stange-Thomann N."/>
            <person name="Stavropoulos S."/>
            <person name="Stone C."/>
            <person name="Strader C."/>
            <person name="Tesfaye S."/>
            <person name="Thomson T."/>
            <person name="Thoulutsang Y."/>
            <person name="Thoulutsang D."/>
            <person name="Topham K."/>
            <person name="Topping I."/>
            <person name="Tsamla T."/>
            <person name="Vassiliev H."/>
            <person name="Vo A."/>
            <person name="Wangchuk T."/>
            <person name="Wangdi T."/>
            <person name="Weiand M."/>
            <person name="Wilkinson J."/>
            <person name="Wilson A."/>
            <person name="Yadav S."/>
            <person name="Young G."/>
            <person name="Yu Q."/>
            <person name="Zembek L."/>
            <person name="Zhong D."/>
            <person name="Zimmer A."/>
            <person name="Zwirko Z."/>
            <person name="Jaffe D.B."/>
            <person name="Alvarez P."/>
            <person name="Brockman W."/>
            <person name="Butler J."/>
            <person name="Chin C."/>
            <person name="Gnerre S."/>
            <person name="Grabherr M."/>
            <person name="Kleber M."/>
            <person name="Mauceli E."/>
            <person name="MacCallum I."/>
        </authorList>
    </citation>
    <scope>NUCLEOTIDE SEQUENCE [LARGE SCALE GENOMIC DNA]</scope>
    <source>
        <strain evidence="3">Tucson 15287-2541.00</strain>
    </source>
</reference>
<dbReference type="EMBL" id="CH916367">
    <property type="protein sequence ID" value="EDW01326.1"/>
    <property type="molecule type" value="Genomic_DNA"/>
</dbReference>
<feature type="compositionally biased region" description="Polar residues" evidence="1">
    <location>
        <begin position="12"/>
        <end position="24"/>
    </location>
</feature>
<dbReference type="KEGG" id="dgr:6559835"/>
<dbReference type="OrthoDB" id="8041226at2759"/>
<dbReference type="PhylomeDB" id="B4J8X7"/>